<evidence type="ECO:0000313" key="3">
    <source>
        <dbReference type="Proteomes" id="UP000503820"/>
    </source>
</evidence>
<dbReference type="Pfam" id="PF11726">
    <property type="entry name" value="YagK_YfjJ_C"/>
    <property type="match status" value="1"/>
</dbReference>
<feature type="domain" description="YagK/YfjJ C-terminal" evidence="1">
    <location>
        <begin position="45"/>
        <end position="148"/>
    </location>
</feature>
<dbReference type="AlphaFoldDB" id="A0A7J0BWY9"/>
<keyword evidence="3" id="KW-1185">Reference proteome</keyword>
<dbReference type="InterPro" id="IPR057271">
    <property type="entry name" value="YagK_YfjJ_C"/>
</dbReference>
<protein>
    <recommendedName>
        <fullName evidence="1">YagK/YfjJ C-terminal domain-containing protein</fullName>
    </recommendedName>
</protein>
<evidence type="ECO:0000313" key="2">
    <source>
        <dbReference type="EMBL" id="GFM38230.1"/>
    </source>
</evidence>
<dbReference type="EMBL" id="BLVP01000035">
    <property type="protein sequence ID" value="GFM38230.1"/>
    <property type="molecule type" value="Genomic_DNA"/>
</dbReference>
<accession>A0A7J0BWY9</accession>
<proteinExistence type="predicted"/>
<dbReference type="RefSeq" id="WP_174410847.1">
    <property type="nucleotide sequence ID" value="NZ_BLVP01000035.1"/>
</dbReference>
<reference evidence="2 3" key="1">
    <citation type="submission" date="2020-05" db="EMBL/GenBank/DDBJ databases">
        <title>Draft genome sequence of Desulfovibrio psychrotolerans JS1T.</title>
        <authorList>
            <person name="Ueno A."/>
            <person name="Tamazawa S."/>
            <person name="Tamamura S."/>
            <person name="Murakami T."/>
            <person name="Kiyama T."/>
            <person name="Inomata H."/>
            <person name="Amano Y."/>
            <person name="Miyakawa K."/>
            <person name="Tamaki H."/>
            <person name="Naganuma T."/>
            <person name="Kaneko K."/>
        </authorList>
    </citation>
    <scope>NUCLEOTIDE SEQUENCE [LARGE SCALE GENOMIC DNA]</scope>
    <source>
        <strain evidence="2 3">JS1</strain>
    </source>
</reference>
<comment type="caution">
    <text evidence="2">The sequence shown here is derived from an EMBL/GenBank/DDBJ whole genome shotgun (WGS) entry which is preliminary data.</text>
</comment>
<sequence>MIHQQVSHADTYQGIQVNVGPFEEYGLYPVIMERFKERLDWMTDRHCKVLFIRFDMRFPARYPAMGGNQEISRFWKNFGEQSAYRGIDLHYLWVREQSREKHQHYHCIALLDGNKVMNYFHFLLKVQETWGRVLGCDATGLIHFCDKDADGNRMENGIMLCRPPLKHPAREHLQILFKQDYDRCFYWASYLAKENQKASAPYRVNSFDSSVLR</sequence>
<organism evidence="2 3">
    <name type="scientific">Desulfovibrio psychrotolerans</name>
    <dbReference type="NCBI Taxonomy" id="415242"/>
    <lineage>
        <taxon>Bacteria</taxon>
        <taxon>Pseudomonadati</taxon>
        <taxon>Thermodesulfobacteriota</taxon>
        <taxon>Desulfovibrionia</taxon>
        <taxon>Desulfovibrionales</taxon>
        <taxon>Desulfovibrionaceae</taxon>
        <taxon>Desulfovibrio</taxon>
    </lineage>
</organism>
<name>A0A7J0BWY9_9BACT</name>
<gene>
    <name evidence="2" type="ORF">DSM19430T_29140</name>
</gene>
<dbReference type="Proteomes" id="UP000503820">
    <property type="component" value="Unassembled WGS sequence"/>
</dbReference>
<evidence type="ECO:0000259" key="1">
    <source>
        <dbReference type="Pfam" id="PF11726"/>
    </source>
</evidence>